<evidence type="ECO:0000256" key="5">
    <source>
        <dbReference type="ARBA" id="ARBA00022618"/>
    </source>
</evidence>
<feature type="region of interest" description="Disordered" evidence="17">
    <location>
        <begin position="226"/>
        <end position="257"/>
    </location>
</feature>
<dbReference type="InterPro" id="IPR019355">
    <property type="entry name" value="Cell_cycle_regulator_Mat89Bb"/>
</dbReference>
<evidence type="ECO:0000256" key="11">
    <source>
        <dbReference type="ARBA" id="ARBA00023254"/>
    </source>
</evidence>
<keyword evidence="9" id="KW-0175">Coiled coil</keyword>
<keyword evidence="6" id="KW-0498">Mitosis</keyword>
<gene>
    <name evidence="18" type="ORF">NMOB1V02_LOCUS3873</name>
</gene>
<evidence type="ECO:0000256" key="16">
    <source>
        <dbReference type="ARBA" id="ARBA00065185"/>
    </source>
</evidence>
<evidence type="ECO:0000256" key="3">
    <source>
        <dbReference type="ARBA" id="ARBA00020501"/>
    </source>
</evidence>
<dbReference type="Proteomes" id="UP000678499">
    <property type="component" value="Unassembled WGS sequence"/>
</dbReference>
<comment type="subunit">
    <text evidence="16">Belongs to the multiprotein complex Integrator, at least composed of IntS1, IntS2, IntS3, IntS4, omd/IntS5, IntS6, defl/IntS7, IntS8, IntS9, IntS10, IntS11, IntS12, asun/IntS13, IntS14 and IntS15. The core complex associates with protein phosphatase 2A subunits mts/PP2A and Pp2A-29B, to form the Integrator-PP2A (INTAC) complex.</text>
</comment>
<evidence type="ECO:0000256" key="8">
    <source>
        <dbReference type="ARBA" id="ARBA00022871"/>
    </source>
</evidence>
<name>A0A7R9GCV3_9CRUS</name>
<evidence type="ECO:0000313" key="18">
    <source>
        <dbReference type="EMBL" id="CAD7276095.1"/>
    </source>
</evidence>
<feature type="region of interest" description="Disordered" evidence="17">
    <location>
        <begin position="283"/>
        <end position="314"/>
    </location>
</feature>
<proteinExistence type="inferred from homology"/>
<keyword evidence="10" id="KW-0539">Nucleus</keyword>
<feature type="compositionally biased region" description="Basic and acidic residues" evidence="17">
    <location>
        <begin position="239"/>
        <end position="253"/>
    </location>
</feature>
<reference evidence="18" key="1">
    <citation type="submission" date="2020-11" db="EMBL/GenBank/DDBJ databases">
        <authorList>
            <person name="Tran Van P."/>
        </authorList>
    </citation>
    <scope>NUCLEOTIDE SEQUENCE</scope>
</reference>
<evidence type="ECO:0000256" key="9">
    <source>
        <dbReference type="ARBA" id="ARBA00023054"/>
    </source>
</evidence>
<evidence type="ECO:0000256" key="10">
    <source>
        <dbReference type="ARBA" id="ARBA00023242"/>
    </source>
</evidence>
<dbReference type="GO" id="GO:0051301">
    <property type="term" value="P:cell division"/>
    <property type="evidence" value="ECO:0007669"/>
    <property type="project" value="UniProtKB-KW"/>
</dbReference>
<accession>A0A7R9GCV3</accession>
<evidence type="ECO:0000256" key="12">
    <source>
        <dbReference type="ARBA" id="ARBA00023306"/>
    </source>
</evidence>
<dbReference type="GO" id="GO:0051321">
    <property type="term" value="P:meiotic cell cycle"/>
    <property type="evidence" value="ECO:0007669"/>
    <property type="project" value="UniProtKB-KW"/>
</dbReference>
<evidence type="ECO:0000256" key="6">
    <source>
        <dbReference type="ARBA" id="ARBA00022776"/>
    </source>
</evidence>
<dbReference type="GO" id="GO:0048471">
    <property type="term" value="C:perinuclear region of cytoplasm"/>
    <property type="evidence" value="ECO:0007669"/>
    <property type="project" value="UniProtKB-SubCell"/>
</dbReference>
<evidence type="ECO:0000256" key="13">
    <source>
        <dbReference type="ARBA" id="ARBA00030658"/>
    </source>
</evidence>
<dbReference type="PANTHER" id="PTHR12955:SF1">
    <property type="entry name" value="INTEGRATOR COMPLEX SUBUNIT 13"/>
    <property type="match status" value="1"/>
</dbReference>
<evidence type="ECO:0000313" key="19">
    <source>
        <dbReference type="Proteomes" id="UP000678499"/>
    </source>
</evidence>
<evidence type="ECO:0000256" key="1">
    <source>
        <dbReference type="ARBA" id="ARBA00004123"/>
    </source>
</evidence>
<sequence>MDQERNESKENLVLHFKNPVDLERSRSLEPGARSRAILAGAERSPEQAKFLAAPGSRPQIKFENFGENPQPYDFADVIEGNLLAEWPGDVAVPPKMSGNAPELSTNLSSFIKHNVRRLKRFTAYFPLTLSATFLHSLRPHIDNLLLNMVKRVMSPSDVNEAKRIIYEIHQLEKKGELAHIFPSTAKSKSVKRDSQYKDVWDEIFVFVKAHQRSKGHREVLEALRMMRGSDGPDGSSDTNAERTSKRRLHDGATKHGKQIFTFTSDGKTLLEEWNARIIAEDHSRTREMPGKSRPGVAGERLYPAFNTNKEETEA</sequence>
<dbReference type="EMBL" id="CAJPEX010000550">
    <property type="protein sequence ID" value="CAG0916247.1"/>
    <property type="molecule type" value="Genomic_DNA"/>
</dbReference>
<protein>
    <recommendedName>
        <fullName evidence="3">Protein asunder</fullName>
    </recommendedName>
    <alternativeName>
        <fullName evidence="14">Cell cycle regulator Mat89Bb</fullName>
    </alternativeName>
    <alternativeName>
        <fullName evidence="13">Set apart in position or space protein</fullName>
    </alternativeName>
</protein>
<dbReference type="GO" id="GO:0030154">
    <property type="term" value="P:cell differentiation"/>
    <property type="evidence" value="ECO:0007669"/>
    <property type="project" value="UniProtKB-KW"/>
</dbReference>
<dbReference type="PANTHER" id="PTHR12955">
    <property type="entry name" value="SARCOMA ANTIGEN NY-SAR-95-RELATED"/>
    <property type="match status" value="1"/>
</dbReference>
<keyword evidence="19" id="KW-1185">Reference proteome</keyword>
<dbReference type="GO" id="GO:0051642">
    <property type="term" value="P:centrosome localization"/>
    <property type="evidence" value="ECO:0007669"/>
    <property type="project" value="TreeGrafter"/>
</dbReference>
<keyword evidence="8" id="KW-0744">Spermatogenesis</keyword>
<keyword evidence="12" id="KW-0131">Cell cycle</keyword>
<dbReference type="Pfam" id="PF10221">
    <property type="entry name" value="Mat89Bb"/>
    <property type="match status" value="1"/>
</dbReference>
<evidence type="ECO:0000256" key="7">
    <source>
        <dbReference type="ARBA" id="ARBA00022782"/>
    </source>
</evidence>
<dbReference type="AlphaFoldDB" id="A0A7R9GCV3"/>
<keyword evidence="7" id="KW-0221">Differentiation</keyword>
<comment type="subcellular location">
    <subcellularLocation>
        <location evidence="2">Cytoplasm</location>
        <location evidence="2">Perinuclear region</location>
    </subcellularLocation>
    <subcellularLocation>
        <location evidence="1">Nucleus</location>
    </subcellularLocation>
</comment>
<evidence type="ECO:0000256" key="15">
    <source>
        <dbReference type="ARBA" id="ARBA00061603"/>
    </source>
</evidence>
<dbReference type="GO" id="GO:0007283">
    <property type="term" value="P:spermatogenesis"/>
    <property type="evidence" value="ECO:0007669"/>
    <property type="project" value="UniProtKB-KW"/>
</dbReference>
<comment type="similarity">
    <text evidence="15">Belongs to the Integrator subunit 13 family.</text>
</comment>
<keyword evidence="11" id="KW-0469">Meiosis</keyword>
<organism evidence="18">
    <name type="scientific">Notodromas monacha</name>
    <dbReference type="NCBI Taxonomy" id="399045"/>
    <lineage>
        <taxon>Eukaryota</taxon>
        <taxon>Metazoa</taxon>
        <taxon>Ecdysozoa</taxon>
        <taxon>Arthropoda</taxon>
        <taxon>Crustacea</taxon>
        <taxon>Oligostraca</taxon>
        <taxon>Ostracoda</taxon>
        <taxon>Podocopa</taxon>
        <taxon>Podocopida</taxon>
        <taxon>Cypridocopina</taxon>
        <taxon>Cypridoidea</taxon>
        <taxon>Cyprididae</taxon>
        <taxon>Notodromas</taxon>
    </lineage>
</organism>
<evidence type="ECO:0000256" key="2">
    <source>
        <dbReference type="ARBA" id="ARBA00004556"/>
    </source>
</evidence>
<keyword evidence="5" id="KW-0132">Cell division</keyword>
<evidence type="ECO:0000256" key="14">
    <source>
        <dbReference type="ARBA" id="ARBA00032585"/>
    </source>
</evidence>
<dbReference type="GO" id="GO:0007346">
    <property type="term" value="P:regulation of mitotic cell cycle"/>
    <property type="evidence" value="ECO:0007669"/>
    <property type="project" value="TreeGrafter"/>
</dbReference>
<dbReference type="GO" id="GO:0032039">
    <property type="term" value="C:integrator complex"/>
    <property type="evidence" value="ECO:0007669"/>
    <property type="project" value="TreeGrafter"/>
</dbReference>
<keyword evidence="4" id="KW-0963">Cytoplasm</keyword>
<dbReference type="EMBL" id="OA882587">
    <property type="protein sequence ID" value="CAD7276095.1"/>
    <property type="molecule type" value="Genomic_DNA"/>
</dbReference>
<evidence type="ECO:0000256" key="17">
    <source>
        <dbReference type="SAM" id="MobiDB-lite"/>
    </source>
</evidence>
<evidence type="ECO:0000256" key="4">
    <source>
        <dbReference type="ARBA" id="ARBA00022490"/>
    </source>
</evidence>